<dbReference type="InterPro" id="IPR049326">
    <property type="entry name" value="Rhodopsin_dom_fungi"/>
</dbReference>
<reference evidence="8" key="1">
    <citation type="journal article" date="2019" name="Beilstein J. Org. Chem.">
        <title>Nanangenines: drimane sesquiterpenoids as the dominant metabolite cohort of a novel Australian fungus, Aspergillus nanangensis.</title>
        <authorList>
            <person name="Lacey H.J."/>
            <person name="Gilchrist C.L.M."/>
            <person name="Crombie A."/>
            <person name="Kalaitzis J.A."/>
            <person name="Vuong D."/>
            <person name="Rutledge P.J."/>
            <person name="Turner P."/>
            <person name="Pitt J.I."/>
            <person name="Lacey E."/>
            <person name="Chooi Y.H."/>
            <person name="Piggott A.M."/>
        </authorList>
    </citation>
    <scope>NUCLEOTIDE SEQUENCE</scope>
    <source>
        <strain evidence="8">MST-FP2251</strain>
    </source>
</reference>
<dbReference type="Pfam" id="PF20684">
    <property type="entry name" value="Fung_rhodopsin"/>
    <property type="match status" value="1"/>
</dbReference>
<feature type="transmembrane region" description="Helical" evidence="6">
    <location>
        <begin position="96"/>
        <end position="117"/>
    </location>
</feature>
<evidence type="ECO:0000256" key="6">
    <source>
        <dbReference type="SAM" id="Phobius"/>
    </source>
</evidence>
<feature type="transmembrane region" description="Helical" evidence="6">
    <location>
        <begin position="53"/>
        <end position="76"/>
    </location>
</feature>
<evidence type="ECO:0000313" key="9">
    <source>
        <dbReference type="Proteomes" id="UP001194746"/>
    </source>
</evidence>
<keyword evidence="4 6" id="KW-0472">Membrane</keyword>
<protein>
    <recommendedName>
        <fullName evidence="7">Rhodopsin domain-containing protein</fullName>
    </recommendedName>
</protein>
<sequence length="311" mass="33685">MAMRGLNRSNLKNADARSHNLLVGAYLYFTEGYQKLEARPETSSEDESLSDKVFADLLILGVGSMSMLTAAAAHGLGVSVTVLPPSERRYALLYGWINQFIALFAIGTAKLSIVSFLTHIHGYQSKTRVAILWFLGVSGLLVNVVAAVLALFQCSPVQALWAATQPGNCPGRQRIQIFGYIQGAYSAFVDFALALYPIMLFAKVQAFSIATRVGLCVLMGFGLASAGACAIVKTIKLTLLTELHNVTHTLADVVLWNETEMWVVFIVSCIPPTKVFFTLIIRKGSGGVSSLVRQVRSSDQTTGTQEASRTL</sequence>
<dbReference type="PANTHER" id="PTHR33048:SF165">
    <property type="entry name" value="INTEGRAL MEMBRANE PROTEIN"/>
    <property type="match status" value="1"/>
</dbReference>
<evidence type="ECO:0000256" key="3">
    <source>
        <dbReference type="ARBA" id="ARBA00022989"/>
    </source>
</evidence>
<comment type="similarity">
    <text evidence="5">Belongs to the SAT4 family.</text>
</comment>
<feature type="transmembrane region" description="Helical" evidence="6">
    <location>
        <begin position="129"/>
        <end position="152"/>
    </location>
</feature>
<evidence type="ECO:0000256" key="5">
    <source>
        <dbReference type="ARBA" id="ARBA00038359"/>
    </source>
</evidence>
<keyword evidence="2 6" id="KW-0812">Transmembrane</keyword>
<feature type="transmembrane region" description="Helical" evidence="6">
    <location>
        <begin position="261"/>
        <end position="281"/>
    </location>
</feature>
<feature type="transmembrane region" description="Helical" evidence="6">
    <location>
        <begin position="213"/>
        <end position="235"/>
    </location>
</feature>
<feature type="transmembrane region" description="Helical" evidence="6">
    <location>
        <begin position="177"/>
        <end position="201"/>
    </location>
</feature>
<evidence type="ECO:0000256" key="2">
    <source>
        <dbReference type="ARBA" id="ARBA00022692"/>
    </source>
</evidence>
<dbReference type="AlphaFoldDB" id="A0AAD4CFF6"/>
<comment type="subcellular location">
    <subcellularLocation>
        <location evidence="1">Membrane</location>
        <topology evidence="1">Multi-pass membrane protein</topology>
    </subcellularLocation>
</comment>
<dbReference type="EMBL" id="VCAU01000095">
    <property type="protein sequence ID" value="KAF9885465.1"/>
    <property type="molecule type" value="Genomic_DNA"/>
</dbReference>
<accession>A0AAD4CFF6</accession>
<proteinExistence type="inferred from homology"/>
<dbReference type="PANTHER" id="PTHR33048">
    <property type="entry name" value="PTH11-LIKE INTEGRAL MEMBRANE PROTEIN (AFU_ORTHOLOGUE AFUA_5G11245)"/>
    <property type="match status" value="1"/>
</dbReference>
<evidence type="ECO:0000256" key="4">
    <source>
        <dbReference type="ARBA" id="ARBA00023136"/>
    </source>
</evidence>
<comment type="caution">
    <text evidence="8">The sequence shown here is derived from an EMBL/GenBank/DDBJ whole genome shotgun (WGS) entry which is preliminary data.</text>
</comment>
<feature type="domain" description="Rhodopsin" evidence="7">
    <location>
        <begin position="65"/>
        <end position="277"/>
    </location>
</feature>
<evidence type="ECO:0000313" key="8">
    <source>
        <dbReference type="EMBL" id="KAF9885465.1"/>
    </source>
</evidence>
<gene>
    <name evidence="8" type="ORF">FE257_012901</name>
</gene>
<reference evidence="8" key="2">
    <citation type="submission" date="2020-02" db="EMBL/GenBank/DDBJ databases">
        <authorList>
            <person name="Gilchrist C.L.M."/>
            <person name="Chooi Y.-H."/>
        </authorList>
    </citation>
    <scope>NUCLEOTIDE SEQUENCE</scope>
    <source>
        <strain evidence="8">MST-FP2251</strain>
    </source>
</reference>
<dbReference type="GO" id="GO:0016020">
    <property type="term" value="C:membrane"/>
    <property type="evidence" value="ECO:0007669"/>
    <property type="project" value="UniProtKB-SubCell"/>
</dbReference>
<organism evidence="8 9">
    <name type="scientific">Aspergillus nanangensis</name>
    <dbReference type="NCBI Taxonomy" id="2582783"/>
    <lineage>
        <taxon>Eukaryota</taxon>
        <taxon>Fungi</taxon>
        <taxon>Dikarya</taxon>
        <taxon>Ascomycota</taxon>
        <taxon>Pezizomycotina</taxon>
        <taxon>Eurotiomycetes</taxon>
        <taxon>Eurotiomycetidae</taxon>
        <taxon>Eurotiales</taxon>
        <taxon>Aspergillaceae</taxon>
        <taxon>Aspergillus</taxon>
        <taxon>Aspergillus subgen. Circumdati</taxon>
    </lineage>
</organism>
<evidence type="ECO:0000256" key="1">
    <source>
        <dbReference type="ARBA" id="ARBA00004141"/>
    </source>
</evidence>
<evidence type="ECO:0000259" key="7">
    <source>
        <dbReference type="Pfam" id="PF20684"/>
    </source>
</evidence>
<keyword evidence="3 6" id="KW-1133">Transmembrane helix</keyword>
<name>A0AAD4CFF6_ASPNN</name>
<dbReference type="Proteomes" id="UP001194746">
    <property type="component" value="Unassembled WGS sequence"/>
</dbReference>
<keyword evidence="9" id="KW-1185">Reference proteome</keyword>
<dbReference type="InterPro" id="IPR052337">
    <property type="entry name" value="SAT4-like"/>
</dbReference>